<evidence type="ECO:0000313" key="3">
    <source>
        <dbReference type="Proteomes" id="UP001605036"/>
    </source>
</evidence>
<dbReference type="PANTHER" id="PTHR37463:SF5">
    <property type="entry name" value="DUF2256 DOMAIN-CONTAINING PROTEIN"/>
    <property type="match status" value="1"/>
</dbReference>
<dbReference type="AlphaFoldDB" id="A0ABD1XSU6"/>
<protein>
    <recommendedName>
        <fullName evidence="4">DUF2256 domain-containing protein</fullName>
    </recommendedName>
</protein>
<organism evidence="2 3">
    <name type="scientific">Riccia fluitans</name>
    <dbReference type="NCBI Taxonomy" id="41844"/>
    <lineage>
        <taxon>Eukaryota</taxon>
        <taxon>Viridiplantae</taxon>
        <taxon>Streptophyta</taxon>
        <taxon>Embryophyta</taxon>
        <taxon>Marchantiophyta</taxon>
        <taxon>Marchantiopsida</taxon>
        <taxon>Marchantiidae</taxon>
        <taxon>Marchantiales</taxon>
        <taxon>Ricciaceae</taxon>
        <taxon>Riccia</taxon>
    </lineage>
</organism>
<dbReference type="Proteomes" id="UP001605036">
    <property type="component" value="Unassembled WGS sequence"/>
</dbReference>
<feature type="region of interest" description="Disordered" evidence="1">
    <location>
        <begin position="44"/>
        <end position="67"/>
    </location>
</feature>
<feature type="compositionally biased region" description="Basic and acidic residues" evidence="1">
    <location>
        <begin position="50"/>
        <end position="63"/>
    </location>
</feature>
<sequence length="129" mass="14497">MPRGVKKENLPSKVCVVCNRPFTWRKRWERCWEEVLTCSDRCKNERRRGNRDPKVADDNDSKAATDGNVKFSTAPVLSSLDLSKLQFSDGFGNSLLEGVSLVLPTVAALACSRLIPRLHLNLCTSPFFI</sequence>
<name>A0ABD1XSU6_9MARC</name>
<evidence type="ECO:0000313" key="2">
    <source>
        <dbReference type="EMBL" id="KAL2610976.1"/>
    </source>
</evidence>
<evidence type="ECO:0000256" key="1">
    <source>
        <dbReference type="SAM" id="MobiDB-lite"/>
    </source>
</evidence>
<dbReference type="Pfam" id="PF10013">
    <property type="entry name" value="DUF2256"/>
    <property type="match status" value="1"/>
</dbReference>
<comment type="caution">
    <text evidence="2">The sequence shown here is derived from an EMBL/GenBank/DDBJ whole genome shotgun (WGS) entry which is preliminary data.</text>
</comment>
<reference evidence="2 3" key="1">
    <citation type="submission" date="2024-09" db="EMBL/GenBank/DDBJ databases">
        <title>Chromosome-scale assembly of Riccia fluitans.</title>
        <authorList>
            <person name="Paukszto L."/>
            <person name="Sawicki J."/>
            <person name="Karawczyk K."/>
            <person name="Piernik-Szablinska J."/>
            <person name="Szczecinska M."/>
            <person name="Mazdziarz M."/>
        </authorList>
    </citation>
    <scope>NUCLEOTIDE SEQUENCE [LARGE SCALE GENOMIC DNA]</scope>
    <source>
        <strain evidence="2">Rf_01</strain>
        <tissue evidence="2">Aerial parts of the thallus</tissue>
    </source>
</reference>
<proteinExistence type="predicted"/>
<dbReference type="PANTHER" id="PTHR37463">
    <property type="entry name" value="GSL3115 PROTEIN"/>
    <property type="match status" value="1"/>
</dbReference>
<gene>
    <name evidence="2" type="ORF">R1flu_022668</name>
</gene>
<dbReference type="EMBL" id="JBHFFA010000007">
    <property type="protein sequence ID" value="KAL2610976.1"/>
    <property type="molecule type" value="Genomic_DNA"/>
</dbReference>
<keyword evidence="3" id="KW-1185">Reference proteome</keyword>
<evidence type="ECO:0008006" key="4">
    <source>
        <dbReference type="Google" id="ProtNLM"/>
    </source>
</evidence>
<dbReference type="InterPro" id="IPR017136">
    <property type="entry name" value="UCP037205"/>
</dbReference>
<accession>A0ABD1XSU6</accession>